<comment type="subcellular location">
    <subcellularLocation>
        <location evidence="1">Cell membrane</location>
        <topology evidence="1">Multi-pass membrane protein</topology>
    </subcellularLocation>
</comment>
<accession>A0A4R4WYH5</accession>
<dbReference type="InterPro" id="IPR011701">
    <property type="entry name" value="MFS"/>
</dbReference>
<feature type="transmembrane region" description="Helical" evidence="6">
    <location>
        <begin position="258"/>
        <end position="284"/>
    </location>
</feature>
<keyword evidence="4 6" id="KW-1133">Transmembrane helix</keyword>
<evidence type="ECO:0000256" key="6">
    <source>
        <dbReference type="SAM" id="Phobius"/>
    </source>
</evidence>
<dbReference type="CDD" id="cd06173">
    <property type="entry name" value="MFS_MefA_like"/>
    <property type="match status" value="1"/>
</dbReference>
<gene>
    <name evidence="7" type="ORF">E1294_10500</name>
</gene>
<evidence type="ECO:0000256" key="4">
    <source>
        <dbReference type="ARBA" id="ARBA00022989"/>
    </source>
</evidence>
<feature type="transmembrane region" description="Helical" evidence="6">
    <location>
        <begin position="318"/>
        <end position="337"/>
    </location>
</feature>
<dbReference type="Proteomes" id="UP000294543">
    <property type="component" value="Unassembled WGS sequence"/>
</dbReference>
<dbReference type="InterPro" id="IPR036259">
    <property type="entry name" value="MFS_trans_sf"/>
</dbReference>
<feature type="transmembrane region" description="Helical" evidence="6">
    <location>
        <begin position="383"/>
        <end position="402"/>
    </location>
</feature>
<reference evidence="7 8" key="1">
    <citation type="submission" date="2019-03" db="EMBL/GenBank/DDBJ databases">
        <title>Draft genome sequences of novel Actinobacteria.</title>
        <authorList>
            <person name="Sahin N."/>
            <person name="Ay H."/>
            <person name="Saygin H."/>
        </authorList>
    </citation>
    <scope>NUCLEOTIDE SEQUENCE [LARGE SCALE GENOMIC DNA]</scope>
    <source>
        <strain evidence="7 8">KC712</strain>
    </source>
</reference>
<keyword evidence="8" id="KW-1185">Reference proteome</keyword>
<evidence type="ECO:0000256" key="5">
    <source>
        <dbReference type="ARBA" id="ARBA00023136"/>
    </source>
</evidence>
<evidence type="ECO:0000313" key="8">
    <source>
        <dbReference type="Proteomes" id="UP000294543"/>
    </source>
</evidence>
<dbReference type="GO" id="GO:0022857">
    <property type="term" value="F:transmembrane transporter activity"/>
    <property type="evidence" value="ECO:0007669"/>
    <property type="project" value="InterPro"/>
</dbReference>
<dbReference type="PANTHER" id="PTHR23513">
    <property type="entry name" value="INTEGRAL MEMBRANE EFFLUX PROTEIN-RELATED"/>
    <property type="match status" value="1"/>
</dbReference>
<protein>
    <submittedName>
        <fullName evidence="7">MFS transporter</fullName>
    </submittedName>
</protein>
<proteinExistence type="predicted"/>
<dbReference type="Pfam" id="PF07690">
    <property type="entry name" value="MFS_1"/>
    <property type="match status" value="1"/>
</dbReference>
<feature type="transmembrane region" description="Helical" evidence="6">
    <location>
        <begin position="57"/>
        <end position="77"/>
    </location>
</feature>
<dbReference type="OrthoDB" id="3542743at2"/>
<dbReference type="EMBL" id="SMKP01000022">
    <property type="protein sequence ID" value="TDD22848.1"/>
    <property type="molecule type" value="Genomic_DNA"/>
</dbReference>
<dbReference type="GO" id="GO:0005886">
    <property type="term" value="C:plasma membrane"/>
    <property type="evidence" value="ECO:0007669"/>
    <property type="project" value="UniProtKB-SubCell"/>
</dbReference>
<feature type="transmembrane region" description="Helical" evidence="6">
    <location>
        <begin position="21"/>
        <end position="45"/>
    </location>
</feature>
<evidence type="ECO:0000256" key="1">
    <source>
        <dbReference type="ARBA" id="ARBA00004651"/>
    </source>
</evidence>
<evidence type="ECO:0000313" key="7">
    <source>
        <dbReference type="EMBL" id="TDD22848.1"/>
    </source>
</evidence>
<dbReference type="SUPFAM" id="SSF103473">
    <property type="entry name" value="MFS general substrate transporter"/>
    <property type="match status" value="1"/>
</dbReference>
<evidence type="ECO:0000256" key="2">
    <source>
        <dbReference type="ARBA" id="ARBA00022475"/>
    </source>
</evidence>
<sequence>MGRGVEEIFTVRRDFPRRTRATDFALVWAASVISSIGTRTLGVVYPLLALAMTGSPAAAGLTGFVLTIPILILYVPGGVLVDRIPPRRVLLFADSVRALTVVSVCVALSAGGPSLGHIVLAALLEGGMWVLHSLAGTSLMPSLVRPGKLRNAVAKTESTNHLASLAGKPLGGLLFGLGFFIPFVVNAVLFTLTYVLSLGLRAQPRRGPAPLPLRRSLLEGFRILASQPFLRASVVLITITNLMVNALIMLFVAGSGDLAPLTVGLVLGLAGVGGTLGGLSAAYIKPRRFMLLIHMWVWVMALSTAAVGAFLLHARPAFFAMALFITGFVGALSNVSIKTMEVECVAPDMLARVVGAARLSSHGAVCLSAPLGGLLVTWCDVSGGSIVLLVAMTCVAVAGTAMRGFRRSLISPPAQRHV</sequence>
<dbReference type="AlphaFoldDB" id="A0A4R4WYH5"/>
<keyword evidence="2" id="KW-1003">Cell membrane</keyword>
<feature type="transmembrane region" description="Helical" evidence="6">
    <location>
        <begin position="349"/>
        <end position="371"/>
    </location>
</feature>
<dbReference type="PANTHER" id="PTHR23513:SF6">
    <property type="entry name" value="MAJOR FACILITATOR SUPERFAMILY ASSOCIATED DOMAIN-CONTAINING PROTEIN"/>
    <property type="match status" value="1"/>
</dbReference>
<dbReference type="Gene3D" id="1.20.1250.20">
    <property type="entry name" value="MFS general substrate transporter like domains"/>
    <property type="match status" value="1"/>
</dbReference>
<feature type="transmembrane region" description="Helical" evidence="6">
    <location>
        <begin position="291"/>
        <end position="312"/>
    </location>
</feature>
<feature type="transmembrane region" description="Helical" evidence="6">
    <location>
        <begin position="173"/>
        <end position="196"/>
    </location>
</feature>
<evidence type="ECO:0000256" key="3">
    <source>
        <dbReference type="ARBA" id="ARBA00022692"/>
    </source>
</evidence>
<keyword evidence="3 6" id="KW-0812">Transmembrane</keyword>
<name>A0A4R4WYH5_9ACTN</name>
<feature type="transmembrane region" description="Helical" evidence="6">
    <location>
        <begin position="229"/>
        <end position="252"/>
    </location>
</feature>
<organism evidence="7 8">
    <name type="scientific">Nonomuraea diastatica</name>
    <dbReference type="NCBI Taxonomy" id="1848329"/>
    <lineage>
        <taxon>Bacteria</taxon>
        <taxon>Bacillati</taxon>
        <taxon>Actinomycetota</taxon>
        <taxon>Actinomycetes</taxon>
        <taxon>Streptosporangiales</taxon>
        <taxon>Streptosporangiaceae</taxon>
        <taxon>Nonomuraea</taxon>
    </lineage>
</organism>
<feature type="transmembrane region" description="Helical" evidence="6">
    <location>
        <begin position="98"/>
        <end position="124"/>
    </location>
</feature>
<keyword evidence="5 6" id="KW-0472">Membrane</keyword>
<comment type="caution">
    <text evidence="7">The sequence shown here is derived from an EMBL/GenBank/DDBJ whole genome shotgun (WGS) entry which is preliminary data.</text>
</comment>